<keyword evidence="4" id="KW-0520">NAD</keyword>
<evidence type="ECO:0000313" key="9">
    <source>
        <dbReference type="Proteomes" id="UP001234989"/>
    </source>
</evidence>
<proteinExistence type="predicted"/>
<evidence type="ECO:0000259" key="7">
    <source>
        <dbReference type="PROSITE" id="PS50104"/>
    </source>
</evidence>
<dbReference type="SUPFAM" id="SSF52047">
    <property type="entry name" value="RNI-like"/>
    <property type="match status" value="1"/>
</dbReference>
<dbReference type="Gene3D" id="1.10.8.430">
    <property type="entry name" value="Helical domain of apoptotic protease-activating factors"/>
    <property type="match status" value="1"/>
</dbReference>
<dbReference type="GO" id="GO:0007165">
    <property type="term" value="P:signal transduction"/>
    <property type="evidence" value="ECO:0007669"/>
    <property type="project" value="InterPro"/>
</dbReference>
<evidence type="ECO:0000256" key="3">
    <source>
        <dbReference type="ARBA" id="ARBA00022737"/>
    </source>
</evidence>
<dbReference type="SMART" id="SM00369">
    <property type="entry name" value="LRR_TYP"/>
    <property type="match status" value="9"/>
</dbReference>
<keyword evidence="3" id="KW-0677">Repeat</keyword>
<dbReference type="Pfam" id="PF01582">
    <property type="entry name" value="TIR"/>
    <property type="match status" value="1"/>
</dbReference>
<keyword evidence="2" id="KW-0433">Leucine-rich repeat</keyword>
<dbReference type="FunFam" id="3.40.50.10140:FF:000007">
    <property type="entry name" value="Disease resistance protein (TIR-NBS-LRR class)"/>
    <property type="match status" value="1"/>
</dbReference>
<dbReference type="InterPro" id="IPR035897">
    <property type="entry name" value="Toll_tir_struct_dom_sf"/>
</dbReference>
<dbReference type="InterPro" id="IPR003591">
    <property type="entry name" value="Leu-rich_rpt_typical-subtyp"/>
</dbReference>
<dbReference type="GO" id="GO:0043531">
    <property type="term" value="F:ADP binding"/>
    <property type="evidence" value="ECO:0007669"/>
    <property type="project" value="InterPro"/>
</dbReference>
<keyword evidence="9" id="KW-1185">Reference proteome</keyword>
<evidence type="ECO:0000256" key="6">
    <source>
        <dbReference type="ARBA" id="ARBA00023136"/>
    </source>
</evidence>
<dbReference type="InterPro" id="IPR042197">
    <property type="entry name" value="Apaf_helical"/>
</dbReference>
<accession>A0AAF0V3Z7</accession>
<comment type="subcellular location">
    <subcellularLocation>
        <location evidence="1">Membrane</location>
        <topology evidence="1">Peripheral membrane protein</topology>
    </subcellularLocation>
</comment>
<dbReference type="PANTHER" id="PTHR11017:SF392">
    <property type="entry name" value="ADP-RIBOSYL CYCLASE_CYCLIC ADP-RIBOSE HYDROLASE"/>
    <property type="match status" value="1"/>
</dbReference>
<protein>
    <recommendedName>
        <fullName evidence="7">TIR domain-containing protein</fullName>
    </recommendedName>
</protein>
<dbReference type="Proteomes" id="UP001234989">
    <property type="component" value="Chromosome 12"/>
</dbReference>
<dbReference type="Gene3D" id="3.80.10.10">
    <property type="entry name" value="Ribonuclease Inhibitor"/>
    <property type="match status" value="4"/>
</dbReference>
<dbReference type="GO" id="GO:0005524">
    <property type="term" value="F:ATP binding"/>
    <property type="evidence" value="ECO:0007669"/>
    <property type="project" value="UniProtKB-KW"/>
</dbReference>
<organism evidence="8 9">
    <name type="scientific">Solanum verrucosum</name>
    <dbReference type="NCBI Taxonomy" id="315347"/>
    <lineage>
        <taxon>Eukaryota</taxon>
        <taxon>Viridiplantae</taxon>
        <taxon>Streptophyta</taxon>
        <taxon>Embryophyta</taxon>
        <taxon>Tracheophyta</taxon>
        <taxon>Spermatophyta</taxon>
        <taxon>Magnoliopsida</taxon>
        <taxon>eudicotyledons</taxon>
        <taxon>Gunneridae</taxon>
        <taxon>Pentapetalae</taxon>
        <taxon>asterids</taxon>
        <taxon>lamiids</taxon>
        <taxon>Solanales</taxon>
        <taxon>Solanaceae</taxon>
        <taxon>Solanoideae</taxon>
        <taxon>Solaneae</taxon>
        <taxon>Solanum</taxon>
    </lineage>
</organism>
<dbReference type="Pfam" id="PF00931">
    <property type="entry name" value="NB-ARC"/>
    <property type="match status" value="1"/>
</dbReference>
<dbReference type="PROSITE" id="PS50104">
    <property type="entry name" value="TIR"/>
    <property type="match status" value="1"/>
</dbReference>
<gene>
    <name evidence="8" type="ORF">MTR67_050159</name>
</gene>
<dbReference type="InterPro" id="IPR058192">
    <property type="entry name" value="WHD_ROQ1-like"/>
</dbReference>
<evidence type="ECO:0000256" key="5">
    <source>
        <dbReference type="ARBA" id="ARBA00023054"/>
    </source>
</evidence>
<dbReference type="InterPro" id="IPR027417">
    <property type="entry name" value="P-loop_NTPase"/>
</dbReference>
<keyword evidence="5" id="KW-0175">Coiled coil</keyword>
<evidence type="ECO:0000313" key="8">
    <source>
        <dbReference type="EMBL" id="WMV56774.1"/>
    </source>
</evidence>
<dbReference type="EMBL" id="CP133623">
    <property type="protein sequence ID" value="WMV56774.1"/>
    <property type="molecule type" value="Genomic_DNA"/>
</dbReference>
<keyword evidence="6" id="KW-0472">Membrane</keyword>
<dbReference type="InterPro" id="IPR002182">
    <property type="entry name" value="NB-ARC"/>
</dbReference>
<dbReference type="InterPro" id="IPR000157">
    <property type="entry name" value="TIR_dom"/>
</dbReference>
<name>A0AAF0V3Z7_SOLVR</name>
<dbReference type="Gene3D" id="3.40.50.10140">
    <property type="entry name" value="Toll/interleukin-1 receptor homology (TIR) domain"/>
    <property type="match status" value="1"/>
</dbReference>
<dbReference type="PRINTS" id="PR00364">
    <property type="entry name" value="DISEASERSIST"/>
</dbReference>
<dbReference type="Gene3D" id="3.40.50.300">
    <property type="entry name" value="P-loop containing nucleotide triphosphate hydrolases"/>
    <property type="match status" value="1"/>
</dbReference>
<reference evidence="8" key="1">
    <citation type="submission" date="2023-08" db="EMBL/GenBank/DDBJ databases">
        <title>A de novo genome assembly of Solanum verrucosum Schlechtendal, a Mexican diploid species geographically isolated from the other diploid A-genome species in potato relatives.</title>
        <authorList>
            <person name="Hosaka K."/>
        </authorList>
    </citation>
    <scope>NUCLEOTIDE SEQUENCE</scope>
    <source>
        <tissue evidence="8">Young leaves</tissue>
    </source>
</reference>
<dbReference type="Pfam" id="PF23282">
    <property type="entry name" value="WHD_ROQ1"/>
    <property type="match status" value="1"/>
</dbReference>
<feature type="domain" description="TIR" evidence="7">
    <location>
        <begin position="10"/>
        <end position="177"/>
    </location>
</feature>
<dbReference type="PANTHER" id="PTHR11017">
    <property type="entry name" value="LEUCINE-RICH REPEAT-CONTAINING PROTEIN"/>
    <property type="match status" value="1"/>
</dbReference>
<dbReference type="InterPro" id="IPR044974">
    <property type="entry name" value="Disease_R_plants"/>
</dbReference>
<sequence length="1479" mass="168451">MSHASSSKVCKYDIFLSFRGEDTRRTFVSHLYTALEQRGIHTFKDDERLEAGKSISAELLKAIEEARFAVVIFSKSYASSRWCLEELAHIIKCKKELEQIVIPVFYDVSSSDVRHQNPPFTDSFSQHEVKYKGDMEKVQRWRGAFVEAGKISGYHLLNFKDEAECVKKLVDDIFPKSLQIISPFPESLVGMKSQVEKATLILNMKSNDVRSIAICGMGGIGKTEIANVLHQRYRHLFEADCFLGDVGELHQKNGLTWLQQVVIFKLLGKEMPLTSKHEGMNILKKMLCQKKVLFILDDVNHREQLEFLVGGPEWFGMGSRIILTARDKHLLISHVGDNVYEVQLLSEDEALELFSRHVFREKSPKKDFMELSILVVNHAGGLPLALKVLGSSFYGGDKKHWRHIIDRLKRIPHKDILGKLRLSFDGLDKDEKELFLDIAFLDIACLTRDNFNLCVELVRRDASRGFLIECLNDKSLLSIDWNNSIVTHNMIREMGENVIRDEYANSRIWLPEEVCDLFKGKLITEKVENLCIPKDYYFEDDFVNYSNIFKRMQSLKILIVGGGSFSSNCAITYLPSSLRFIDWPGFPSYSLPESFEPSQLVVLCLRKSWLAELWPISKKLSNLKHLDLSESLELTKTPNFGDMPILEKLSLEGCVNLKEVHPSLGHCRMLTYLSLYGCRKLKKLPKFVCMGSLGTLDLFGCTRLEEFPEICGDMRHLSILNLESPWIRSLPPSLSGLRDLQLTGCEVLESIPDTIRNLRYLIISGCNKLATLPNSLFELQLLEYLDIDQCFGLVKLPISLGVQKKLCSLKIGRCENLKNLPSSIQMESLQQLMISYCLKLDTFPQINGDMRCLRGLTLNSTGIREVPSSIGNLSSLESLNLEGCEDLTMELSQVNKLMCSYSIFSGYASSVTSSIKGILLSFLFPESEFQSFYSDPVDMNPSWYTDKFMRFWISYGPTKLDARLEATLVCKSDPERKYSLEYDMDGYFLLDDPFIYCWMQSLKTLIVGDGAFSTNCTITYLPSSLRFIDWTGYPSISLPESFEPSQLAMLWLREKIEQFEAFGSKQKPWVDKTPNFGDMPNLEKLNLEGCVNLEEVHPSLGHCRMLTYLSLRECVKLKKLPKFVCMDSLEDLNLNECTRLEEFPEICGDMRHLSILNLGSPWIRSLPPSISGLRVLRLADCEILESIPETIRNLSDLSISDCNKLETLPNSLFESQLLEHLEIHRCSGLVKLPISLGVQKKLCILKIDRCENLKKLPSSIQMESLQKLVISNSPKLDTFPEIKGDMHYLKYLNLNSTGIREVPSSIGNLLSLTELCLKRCEDLVSLPDSLCNLMNLQRLFLNWCKRLEKLPESIGDLQELVILHASDTAISEPPSSITKLDELWKLRFSHEKQLQYSSSFVLHQVSGLSSLRELHLITLNILGGLPQDLGYLHFVRDLDVSGSNISCLPKSFKGLLHLQYRNVQFCQNLNKLPGELPQI</sequence>
<evidence type="ECO:0000256" key="2">
    <source>
        <dbReference type="ARBA" id="ARBA00022614"/>
    </source>
</evidence>
<dbReference type="SMART" id="SM00255">
    <property type="entry name" value="TIR"/>
    <property type="match status" value="1"/>
</dbReference>
<dbReference type="GO" id="GO:0006952">
    <property type="term" value="P:defense response"/>
    <property type="evidence" value="ECO:0007669"/>
    <property type="project" value="InterPro"/>
</dbReference>
<evidence type="ECO:0000256" key="1">
    <source>
        <dbReference type="ARBA" id="ARBA00004170"/>
    </source>
</evidence>
<dbReference type="SUPFAM" id="SSF52540">
    <property type="entry name" value="P-loop containing nucleoside triphosphate hydrolases"/>
    <property type="match status" value="1"/>
</dbReference>
<dbReference type="SUPFAM" id="SSF52200">
    <property type="entry name" value="Toll/Interleukin receptor TIR domain"/>
    <property type="match status" value="1"/>
</dbReference>
<dbReference type="SUPFAM" id="SSF52058">
    <property type="entry name" value="L domain-like"/>
    <property type="match status" value="1"/>
</dbReference>
<dbReference type="InterPro" id="IPR032675">
    <property type="entry name" value="LRR_dom_sf"/>
</dbReference>
<dbReference type="GO" id="GO:0016020">
    <property type="term" value="C:membrane"/>
    <property type="evidence" value="ECO:0007669"/>
    <property type="project" value="UniProtKB-SubCell"/>
</dbReference>
<evidence type="ECO:0000256" key="4">
    <source>
        <dbReference type="ARBA" id="ARBA00023027"/>
    </source>
</evidence>